<dbReference type="PROSITE" id="PS50966">
    <property type="entry name" value="ZF_SWIM"/>
    <property type="match status" value="1"/>
</dbReference>
<keyword evidence="5" id="KW-1185">Reference proteome</keyword>
<evidence type="ECO:0000313" key="4">
    <source>
        <dbReference type="EMBL" id="CAJ0588737.1"/>
    </source>
</evidence>
<dbReference type="Pfam" id="PF10551">
    <property type="entry name" value="MULE"/>
    <property type="match status" value="1"/>
</dbReference>
<feature type="region of interest" description="Disordered" evidence="2">
    <location>
        <begin position="649"/>
        <end position="679"/>
    </location>
</feature>
<dbReference type="PANTHER" id="PTHR47456:SF4">
    <property type="entry name" value="SWIM-TYPE DOMAIN-CONTAINING PROTEIN"/>
    <property type="match status" value="1"/>
</dbReference>
<accession>A0AA36DMI7</accession>
<dbReference type="InterPro" id="IPR018289">
    <property type="entry name" value="MULE_transposase_dom"/>
</dbReference>
<sequence>MCVVNANEEDARVDGRHSAPLPRVACPVSCGHCSPNASDEHTSDCEEGQGTDVVQITRHPLREIGSDQSSGIKACFYDSGVVSVRYCLEHIGHAVTAAALPLSRTDKECIAHYIQLGLDVPTVLRVIRKQHVDTKYRLYWITAADIRNTRSGLHLQPGRLHDDDLESLILRKGMNMDSDGMRRFDHPKEAGGRFCLVIITPEQLQLLDRYSARGVALDDTHCTTRYNLKLATVMLVDDCGRGVPGAFLLSSAMDVCACQALFEEIKKLYEEFNPKFFVTDDTMVFWNAYKTVFPSNETIKLLCAWHCQRAIFEKLNTCLPRNSEKRRLLGGWLKTLFTQCNKVEFSKAKGMLLGLLAEQRMTDSGIHAFEDYFRRYYLRREEEWAPYNRVASIANTTMICERWHRTLKYTFLGSSSNKRADELVHILIGITPILAREHLIQDARGIIEGKFRAKENCLRHKRAVEIKEYAPQKMSSNEWRVPSFDTPQKWYKLTVAACPCDTDDTHCPLCHVCPVAIACSCPDGIKSGMSCKHAHAWTIYRGNDESSQIEQQNATTEKTPFYCFPETDLPQVGRGFESEEDLSWMDLRKTIVAELQEYVDRLSYSWNTSTSADEERVSSLLRTREHIRKAVEEELGGANTPRLIPRRTCHTKNVKQRSQSKKTMSKRKSKSKSSMSSTFHTDDINTEELNICVICNDTQPPLDDPEDEEIMVGAPVLWWSCTNCRAWVHRDCMTARECIVCDKGFFEA</sequence>
<comment type="caution">
    <text evidence="4">The sequence shown here is derived from an EMBL/GenBank/DDBJ whole genome shotgun (WGS) entry which is preliminary data.</text>
</comment>
<evidence type="ECO:0000259" key="3">
    <source>
        <dbReference type="PROSITE" id="PS50966"/>
    </source>
</evidence>
<feature type="domain" description="SWIM-type" evidence="3">
    <location>
        <begin position="491"/>
        <end position="542"/>
    </location>
</feature>
<keyword evidence="1" id="KW-0863">Zinc-finger</keyword>
<feature type="compositionally biased region" description="Basic residues" evidence="2">
    <location>
        <begin position="649"/>
        <end position="671"/>
    </location>
</feature>
<dbReference type="EMBL" id="CATQJL010000001">
    <property type="protein sequence ID" value="CAJ0588737.1"/>
    <property type="molecule type" value="Genomic_DNA"/>
</dbReference>
<dbReference type="Proteomes" id="UP001176961">
    <property type="component" value="Unassembled WGS sequence"/>
</dbReference>
<organism evidence="4 5">
    <name type="scientific">Cylicocyclus nassatus</name>
    <name type="common">Nematode worm</name>
    <dbReference type="NCBI Taxonomy" id="53992"/>
    <lineage>
        <taxon>Eukaryota</taxon>
        <taxon>Metazoa</taxon>
        <taxon>Ecdysozoa</taxon>
        <taxon>Nematoda</taxon>
        <taxon>Chromadorea</taxon>
        <taxon>Rhabditida</taxon>
        <taxon>Rhabditina</taxon>
        <taxon>Rhabditomorpha</taxon>
        <taxon>Strongyloidea</taxon>
        <taxon>Strongylidae</taxon>
        <taxon>Cylicocyclus</taxon>
    </lineage>
</organism>
<reference evidence="4" key="1">
    <citation type="submission" date="2023-07" db="EMBL/GenBank/DDBJ databases">
        <authorList>
            <consortium name="CYATHOMIX"/>
        </authorList>
    </citation>
    <scope>NUCLEOTIDE SEQUENCE</scope>
    <source>
        <strain evidence="4">N/A</strain>
    </source>
</reference>
<dbReference type="GO" id="GO:0008270">
    <property type="term" value="F:zinc ion binding"/>
    <property type="evidence" value="ECO:0007669"/>
    <property type="project" value="UniProtKB-KW"/>
</dbReference>
<protein>
    <recommendedName>
        <fullName evidence="3">SWIM-type domain-containing protein</fullName>
    </recommendedName>
</protein>
<keyword evidence="1" id="KW-0862">Zinc</keyword>
<dbReference type="PANTHER" id="PTHR47456">
    <property type="entry name" value="PHD-TYPE DOMAIN-CONTAINING PROTEIN"/>
    <property type="match status" value="1"/>
</dbReference>
<evidence type="ECO:0000256" key="1">
    <source>
        <dbReference type="PROSITE-ProRule" id="PRU00325"/>
    </source>
</evidence>
<keyword evidence="1" id="KW-0479">Metal-binding</keyword>
<gene>
    <name evidence="4" type="ORF">CYNAS_LOCUS720</name>
</gene>
<dbReference type="AlphaFoldDB" id="A0AA36DMI7"/>
<proteinExistence type="predicted"/>
<evidence type="ECO:0000256" key="2">
    <source>
        <dbReference type="SAM" id="MobiDB-lite"/>
    </source>
</evidence>
<dbReference type="InterPro" id="IPR007527">
    <property type="entry name" value="Znf_SWIM"/>
</dbReference>
<name>A0AA36DMI7_CYLNA</name>
<evidence type="ECO:0000313" key="5">
    <source>
        <dbReference type="Proteomes" id="UP001176961"/>
    </source>
</evidence>